<gene>
    <name evidence="1" type="ORF">EVAR_59209_1</name>
</gene>
<sequence length="120" mass="12933">MLINPRTSTISVIHPYPTDIGPPTHFHVEPALEAHCTRARPLRLSLNTRRGGGAVVKSIALEVEGNGFDLRNGRTVNAVSIINSSSQVEPLASSFQYFYFALGGLFLQSSILGQSGRGLL</sequence>
<name>A0A4C1YYF3_EUMVA</name>
<organism evidence="1 2">
    <name type="scientific">Eumeta variegata</name>
    <name type="common">Bagworm moth</name>
    <name type="synonym">Eumeta japonica</name>
    <dbReference type="NCBI Taxonomy" id="151549"/>
    <lineage>
        <taxon>Eukaryota</taxon>
        <taxon>Metazoa</taxon>
        <taxon>Ecdysozoa</taxon>
        <taxon>Arthropoda</taxon>
        <taxon>Hexapoda</taxon>
        <taxon>Insecta</taxon>
        <taxon>Pterygota</taxon>
        <taxon>Neoptera</taxon>
        <taxon>Endopterygota</taxon>
        <taxon>Lepidoptera</taxon>
        <taxon>Glossata</taxon>
        <taxon>Ditrysia</taxon>
        <taxon>Tineoidea</taxon>
        <taxon>Psychidae</taxon>
        <taxon>Oiketicinae</taxon>
        <taxon>Eumeta</taxon>
    </lineage>
</organism>
<comment type="caution">
    <text evidence="1">The sequence shown here is derived from an EMBL/GenBank/DDBJ whole genome shotgun (WGS) entry which is preliminary data.</text>
</comment>
<evidence type="ECO:0000313" key="1">
    <source>
        <dbReference type="EMBL" id="GBP79365.1"/>
    </source>
</evidence>
<reference evidence="1 2" key="1">
    <citation type="journal article" date="2019" name="Commun. Biol.">
        <title>The bagworm genome reveals a unique fibroin gene that provides high tensile strength.</title>
        <authorList>
            <person name="Kono N."/>
            <person name="Nakamura H."/>
            <person name="Ohtoshi R."/>
            <person name="Tomita M."/>
            <person name="Numata K."/>
            <person name="Arakawa K."/>
        </authorList>
    </citation>
    <scope>NUCLEOTIDE SEQUENCE [LARGE SCALE GENOMIC DNA]</scope>
</reference>
<protein>
    <submittedName>
        <fullName evidence="1">Uncharacterized protein</fullName>
    </submittedName>
</protein>
<keyword evidence="2" id="KW-1185">Reference proteome</keyword>
<dbReference type="AlphaFoldDB" id="A0A4C1YYF3"/>
<dbReference type="Proteomes" id="UP000299102">
    <property type="component" value="Unassembled WGS sequence"/>
</dbReference>
<dbReference type="EMBL" id="BGZK01001412">
    <property type="protein sequence ID" value="GBP79365.1"/>
    <property type="molecule type" value="Genomic_DNA"/>
</dbReference>
<proteinExistence type="predicted"/>
<evidence type="ECO:0000313" key="2">
    <source>
        <dbReference type="Proteomes" id="UP000299102"/>
    </source>
</evidence>
<accession>A0A4C1YYF3</accession>